<accession>A0ABS5GA89</accession>
<comment type="catalytic activity">
    <reaction evidence="1 14">
        <text>adenosylcob(III)inamide + ATP = adenosylcob(III)inamide phosphate + ADP + H(+)</text>
        <dbReference type="Rhea" id="RHEA:15769"/>
        <dbReference type="ChEBI" id="CHEBI:2480"/>
        <dbReference type="ChEBI" id="CHEBI:15378"/>
        <dbReference type="ChEBI" id="CHEBI:30616"/>
        <dbReference type="ChEBI" id="CHEBI:58502"/>
        <dbReference type="ChEBI" id="CHEBI:456216"/>
        <dbReference type="EC" id="2.7.1.156"/>
    </reaction>
</comment>
<comment type="catalytic activity">
    <reaction evidence="2 14">
        <text>adenosylcob(III)inamide phosphate + GTP + H(+) = adenosylcob(III)inamide-GDP + diphosphate</text>
        <dbReference type="Rhea" id="RHEA:22712"/>
        <dbReference type="ChEBI" id="CHEBI:15378"/>
        <dbReference type="ChEBI" id="CHEBI:33019"/>
        <dbReference type="ChEBI" id="CHEBI:37565"/>
        <dbReference type="ChEBI" id="CHEBI:58502"/>
        <dbReference type="ChEBI" id="CHEBI:60487"/>
        <dbReference type="EC" id="2.7.7.62"/>
    </reaction>
</comment>
<dbReference type="EC" id="2.7.7.62" evidence="14"/>
<dbReference type="EC" id="2.7.1.156" evidence="14"/>
<name>A0ABS5GA89_9BRAD</name>
<comment type="function">
    <text evidence="4 14">Catalyzes ATP-dependent phosphorylation of adenosylcobinamide and addition of GMP to adenosylcobinamide phosphate.</text>
</comment>
<dbReference type="Pfam" id="PF02283">
    <property type="entry name" value="CobU"/>
    <property type="match status" value="1"/>
</dbReference>
<evidence type="ECO:0000313" key="16">
    <source>
        <dbReference type="Proteomes" id="UP001314635"/>
    </source>
</evidence>
<keyword evidence="13 14" id="KW-0342">GTP-binding</keyword>
<evidence type="ECO:0000256" key="14">
    <source>
        <dbReference type="PIRNR" id="PIRNR006135"/>
    </source>
</evidence>
<evidence type="ECO:0000256" key="9">
    <source>
        <dbReference type="ARBA" id="ARBA00022679"/>
    </source>
</evidence>
<evidence type="ECO:0000256" key="11">
    <source>
        <dbReference type="ARBA" id="ARBA00022777"/>
    </source>
</evidence>
<dbReference type="SUPFAM" id="SSF52540">
    <property type="entry name" value="P-loop containing nucleoside triphosphate hydrolases"/>
    <property type="match status" value="1"/>
</dbReference>
<evidence type="ECO:0000256" key="5">
    <source>
        <dbReference type="ARBA" id="ARBA00004692"/>
    </source>
</evidence>
<keyword evidence="15" id="KW-0548">Nucleotidyltransferase</keyword>
<dbReference type="GO" id="GO:0043752">
    <property type="term" value="F:adenosylcobinamide kinase activity"/>
    <property type="evidence" value="ECO:0007669"/>
    <property type="project" value="UniProtKB-EC"/>
</dbReference>
<dbReference type="Gene3D" id="3.40.50.300">
    <property type="entry name" value="P-loop containing nucleotide triphosphate hydrolases"/>
    <property type="match status" value="1"/>
</dbReference>
<dbReference type="PANTHER" id="PTHR34848:SF1">
    <property type="entry name" value="BIFUNCTIONAL ADENOSYLCOBALAMIN BIOSYNTHESIS PROTEIN COBU"/>
    <property type="match status" value="1"/>
</dbReference>
<evidence type="ECO:0000256" key="4">
    <source>
        <dbReference type="ARBA" id="ARBA00003889"/>
    </source>
</evidence>
<dbReference type="InterPro" id="IPR027417">
    <property type="entry name" value="P-loop_NTPase"/>
</dbReference>
<evidence type="ECO:0000256" key="13">
    <source>
        <dbReference type="ARBA" id="ARBA00023134"/>
    </source>
</evidence>
<keyword evidence="16" id="KW-1185">Reference proteome</keyword>
<evidence type="ECO:0000256" key="3">
    <source>
        <dbReference type="ARBA" id="ARBA00001522"/>
    </source>
</evidence>
<evidence type="ECO:0000256" key="2">
    <source>
        <dbReference type="ARBA" id="ARBA00000711"/>
    </source>
</evidence>
<proteinExistence type="inferred from homology"/>
<reference evidence="16" key="1">
    <citation type="journal article" date="2021" name="ISME J.">
        <title>Evolutionary origin and ecological implication of a unique nif island in free-living Bradyrhizobium lineages.</title>
        <authorList>
            <person name="Tao J."/>
        </authorList>
    </citation>
    <scope>NUCLEOTIDE SEQUENCE [LARGE SCALE GENOMIC DNA]</scope>
    <source>
        <strain evidence="16">SZCCT0094</strain>
    </source>
</reference>
<evidence type="ECO:0000256" key="6">
    <source>
        <dbReference type="ARBA" id="ARBA00005159"/>
    </source>
</evidence>
<keyword evidence="8 14" id="KW-0169">Cobalamin biosynthesis</keyword>
<dbReference type="InterPro" id="IPR003203">
    <property type="entry name" value="CobU/CobP"/>
</dbReference>
<dbReference type="GO" id="GO:0008820">
    <property type="term" value="F:cobinamide phosphate guanylyltransferase activity"/>
    <property type="evidence" value="ECO:0007669"/>
    <property type="project" value="UniProtKB-EC"/>
</dbReference>
<keyword evidence="11 14" id="KW-0418">Kinase</keyword>
<comment type="similarity">
    <text evidence="7 14">Belongs to the CobU/CobP family.</text>
</comment>
<gene>
    <name evidence="15" type="primary">cobU</name>
    <name evidence="15" type="ORF">JQ619_20970</name>
</gene>
<dbReference type="NCBIfam" id="NF004469">
    <property type="entry name" value="PRK05800.1"/>
    <property type="match status" value="1"/>
</dbReference>
<evidence type="ECO:0000256" key="1">
    <source>
        <dbReference type="ARBA" id="ARBA00000312"/>
    </source>
</evidence>
<comment type="catalytic activity">
    <reaction evidence="3">
        <text>adenosylcob(III)inamide + GTP = adenosylcob(III)inamide phosphate + GDP + H(+)</text>
        <dbReference type="Rhea" id="RHEA:15765"/>
        <dbReference type="ChEBI" id="CHEBI:2480"/>
        <dbReference type="ChEBI" id="CHEBI:15378"/>
        <dbReference type="ChEBI" id="CHEBI:37565"/>
        <dbReference type="ChEBI" id="CHEBI:58189"/>
        <dbReference type="ChEBI" id="CHEBI:58502"/>
        <dbReference type="EC" id="2.7.1.156"/>
    </reaction>
</comment>
<evidence type="ECO:0000256" key="10">
    <source>
        <dbReference type="ARBA" id="ARBA00022741"/>
    </source>
</evidence>
<evidence type="ECO:0000256" key="8">
    <source>
        <dbReference type="ARBA" id="ARBA00022573"/>
    </source>
</evidence>
<dbReference type="RefSeq" id="WP_172242172.1">
    <property type="nucleotide sequence ID" value="NZ_JABFDP010000037.1"/>
</dbReference>
<evidence type="ECO:0000256" key="7">
    <source>
        <dbReference type="ARBA" id="ARBA00007490"/>
    </source>
</evidence>
<organism evidence="15 16">
    <name type="scientific">Bradyrhizobium denitrificans</name>
    <dbReference type="NCBI Taxonomy" id="2734912"/>
    <lineage>
        <taxon>Bacteria</taxon>
        <taxon>Pseudomonadati</taxon>
        <taxon>Pseudomonadota</taxon>
        <taxon>Alphaproteobacteria</taxon>
        <taxon>Hyphomicrobiales</taxon>
        <taxon>Nitrobacteraceae</taxon>
        <taxon>Bradyrhizobium</taxon>
    </lineage>
</organism>
<protein>
    <recommendedName>
        <fullName evidence="14">Bifunctional adenosylcobalamin biosynthesis protein</fullName>
        <ecNumber evidence="14">2.7.1.156</ecNumber>
        <ecNumber evidence="14">2.7.7.62</ecNumber>
    </recommendedName>
</protein>
<keyword evidence="9 14" id="KW-0808">Transferase</keyword>
<comment type="caution">
    <text evidence="15">The sequence shown here is derived from an EMBL/GenBank/DDBJ whole genome shotgun (WGS) entry which is preliminary data.</text>
</comment>
<dbReference type="PIRSF" id="PIRSF006135">
    <property type="entry name" value="CobU"/>
    <property type="match status" value="1"/>
</dbReference>
<evidence type="ECO:0000256" key="12">
    <source>
        <dbReference type="ARBA" id="ARBA00022840"/>
    </source>
</evidence>
<keyword evidence="10 14" id="KW-0547">Nucleotide-binding</keyword>
<dbReference type="Proteomes" id="UP001314635">
    <property type="component" value="Unassembled WGS sequence"/>
</dbReference>
<comment type="pathway">
    <text evidence="6 14">Cofactor biosynthesis; adenosylcobalamin biosynthesis; adenosylcobalamin from cob(II)yrinate a,c-diamide: step 5/7.</text>
</comment>
<dbReference type="EMBL" id="JAFCLK010000019">
    <property type="protein sequence ID" value="MBR1138245.1"/>
    <property type="molecule type" value="Genomic_DNA"/>
</dbReference>
<dbReference type="CDD" id="cd00544">
    <property type="entry name" value="CobU"/>
    <property type="match status" value="1"/>
</dbReference>
<sequence>MDPAPPSPALPRLTLVLGGARSGKSRHAEALVTTNPPPWIYVATAQASDDEMTARIAQHKARRVAGWQTRETTHDLPALVRAHAGSRMPLLIDCLTLWLSNVMLAEMEVAACCADLVDALAAASGPIVVVSNEVGLGIVPDNALARAFRDAQGRLNQDVAAAADRVILMAAGLPLILK</sequence>
<comment type="pathway">
    <text evidence="5 14">Cofactor biosynthesis; adenosylcobalamin biosynthesis; adenosylcobalamin from cob(II)yrinate a,c-diamide: step 6/7.</text>
</comment>
<keyword evidence="12 14" id="KW-0067">ATP-binding</keyword>
<dbReference type="PANTHER" id="PTHR34848">
    <property type="match status" value="1"/>
</dbReference>
<evidence type="ECO:0000313" key="15">
    <source>
        <dbReference type="EMBL" id="MBR1138245.1"/>
    </source>
</evidence>